<dbReference type="Pfam" id="PF13843">
    <property type="entry name" value="DDE_Tnp_1_7"/>
    <property type="match status" value="1"/>
</dbReference>
<name>A0A6A4RRA6_SCOMX</name>
<dbReference type="EMBL" id="VEVO01002069">
    <property type="protein sequence ID" value="KAF0021771.1"/>
    <property type="molecule type" value="Genomic_DNA"/>
</dbReference>
<evidence type="ECO:0000259" key="1">
    <source>
        <dbReference type="Pfam" id="PF13843"/>
    </source>
</evidence>
<sequence>MPHISTIKAPHVPGARVHHAEPLLVFHTEGNLQCVSGRVQEHEDLSPQRLDVFQLLALTSQTDRAETARKLPKAPQLFLQRLVGNERRDSGPQELVSARGRQVFSSRFAFSELATLVSYVPKRGKTVLLLSTGHPRPKIDSQRKDRKPHLILDYNRTKGGVDNLDKVLAAHSCRRMTERWPVALFHNIIWREMHLEWMPGKRNRRRLFLEQLGKDLVTPLIMRREHAPRGEPAYTLMSAVREACSDATAPQRSEKRKRCTLPFCAMI</sequence>
<gene>
    <name evidence="2" type="ORF">F2P81_025976</name>
</gene>
<accession>A0A6A4RRA6</accession>
<comment type="caution">
    <text evidence="2">The sequence shown here is derived from an EMBL/GenBank/DDBJ whole genome shotgun (WGS) entry which is preliminary data.</text>
</comment>
<feature type="domain" description="PiggyBac transposable element-derived protein" evidence="1">
    <location>
        <begin position="86"/>
        <end position="189"/>
    </location>
</feature>
<protein>
    <recommendedName>
        <fullName evidence="1">PiggyBac transposable element-derived protein domain-containing protein</fullName>
    </recommendedName>
</protein>
<dbReference type="AlphaFoldDB" id="A0A6A4RRA6"/>
<proteinExistence type="predicted"/>
<dbReference type="Proteomes" id="UP000438429">
    <property type="component" value="Unassembled WGS sequence"/>
</dbReference>
<dbReference type="PANTHER" id="PTHR46599:SF6">
    <property type="entry name" value="DUAL SPECIFICITY PHOSPHATASE 26"/>
    <property type="match status" value="1"/>
</dbReference>
<evidence type="ECO:0000313" key="3">
    <source>
        <dbReference type="Proteomes" id="UP000438429"/>
    </source>
</evidence>
<organism evidence="2 3">
    <name type="scientific">Scophthalmus maximus</name>
    <name type="common">Turbot</name>
    <name type="synonym">Psetta maxima</name>
    <dbReference type="NCBI Taxonomy" id="52904"/>
    <lineage>
        <taxon>Eukaryota</taxon>
        <taxon>Metazoa</taxon>
        <taxon>Chordata</taxon>
        <taxon>Craniata</taxon>
        <taxon>Vertebrata</taxon>
        <taxon>Euteleostomi</taxon>
        <taxon>Actinopterygii</taxon>
        <taxon>Neopterygii</taxon>
        <taxon>Teleostei</taxon>
        <taxon>Neoteleostei</taxon>
        <taxon>Acanthomorphata</taxon>
        <taxon>Carangaria</taxon>
        <taxon>Pleuronectiformes</taxon>
        <taxon>Pleuronectoidei</taxon>
        <taxon>Scophthalmidae</taxon>
        <taxon>Scophthalmus</taxon>
    </lineage>
</organism>
<evidence type="ECO:0000313" key="2">
    <source>
        <dbReference type="EMBL" id="KAF0021771.1"/>
    </source>
</evidence>
<reference evidence="2 3" key="1">
    <citation type="submission" date="2019-06" db="EMBL/GenBank/DDBJ databases">
        <title>Draft genomes of female and male turbot (Scophthalmus maximus).</title>
        <authorList>
            <person name="Xu H."/>
            <person name="Xu X.-W."/>
            <person name="Shao C."/>
            <person name="Chen S."/>
        </authorList>
    </citation>
    <scope>NUCLEOTIDE SEQUENCE [LARGE SCALE GENOMIC DNA]</scope>
    <source>
        <strain evidence="2">Ysfricsl-2016a</strain>
        <tissue evidence="2">Blood</tissue>
    </source>
</reference>
<dbReference type="InterPro" id="IPR029526">
    <property type="entry name" value="PGBD"/>
</dbReference>
<dbReference type="PANTHER" id="PTHR46599">
    <property type="entry name" value="PIGGYBAC TRANSPOSABLE ELEMENT-DERIVED PROTEIN 4"/>
    <property type="match status" value="1"/>
</dbReference>